<evidence type="ECO:0000313" key="4">
    <source>
        <dbReference type="Proteomes" id="UP001208570"/>
    </source>
</evidence>
<evidence type="ECO:0000313" key="3">
    <source>
        <dbReference type="EMBL" id="KAK2144542.1"/>
    </source>
</evidence>
<proteinExistence type="predicted"/>
<protein>
    <submittedName>
        <fullName evidence="3">Uncharacterized protein</fullName>
    </submittedName>
</protein>
<accession>A0AAD9J1U2</accession>
<name>A0AAD9J1U2_9ANNE</name>
<evidence type="ECO:0000256" key="1">
    <source>
        <dbReference type="SAM" id="MobiDB-lite"/>
    </source>
</evidence>
<gene>
    <name evidence="3" type="ORF">LSH36_748g02003</name>
</gene>
<keyword evidence="2" id="KW-1133">Transmembrane helix</keyword>
<organism evidence="3 4">
    <name type="scientific">Paralvinella palmiformis</name>
    <dbReference type="NCBI Taxonomy" id="53620"/>
    <lineage>
        <taxon>Eukaryota</taxon>
        <taxon>Metazoa</taxon>
        <taxon>Spiralia</taxon>
        <taxon>Lophotrochozoa</taxon>
        <taxon>Annelida</taxon>
        <taxon>Polychaeta</taxon>
        <taxon>Sedentaria</taxon>
        <taxon>Canalipalpata</taxon>
        <taxon>Terebellida</taxon>
        <taxon>Terebelliformia</taxon>
        <taxon>Alvinellidae</taxon>
        <taxon>Paralvinella</taxon>
    </lineage>
</organism>
<comment type="caution">
    <text evidence="3">The sequence shown here is derived from an EMBL/GenBank/DDBJ whole genome shotgun (WGS) entry which is preliminary data.</text>
</comment>
<evidence type="ECO:0000256" key="2">
    <source>
        <dbReference type="SAM" id="Phobius"/>
    </source>
</evidence>
<keyword evidence="2" id="KW-0812">Transmembrane</keyword>
<dbReference type="AlphaFoldDB" id="A0AAD9J1U2"/>
<dbReference type="EMBL" id="JAODUP010000748">
    <property type="protein sequence ID" value="KAK2144542.1"/>
    <property type="molecule type" value="Genomic_DNA"/>
</dbReference>
<sequence length="85" mass="9783">MINTLTSDGMLLWFAVIFWYEHLTIAASWVIARYCCCTAEAEHFSRINNLLVYRPTRTGQLKPHNRHQSPSTVIRVLSRSSSDSI</sequence>
<feature type="region of interest" description="Disordered" evidence="1">
    <location>
        <begin position="61"/>
        <end position="85"/>
    </location>
</feature>
<dbReference type="Proteomes" id="UP001208570">
    <property type="component" value="Unassembled WGS sequence"/>
</dbReference>
<keyword evidence="4" id="KW-1185">Reference proteome</keyword>
<feature type="transmembrane region" description="Helical" evidence="2">
    <location>
        <begin position="12"/>
        <end position="32"/>
    </location>
</feature>
<reference evidence="3" key="1">
    <citation type="journal article" date="2023" name="Mol. Biol. Evol.">
        <title>Third-Generation Sequencing Reveals the Adaptive Role of the Epigenome in Three Deep-Sea Polychaetes.</title>
        <authorList>
            <person name="Perez M."/>
            <person name="Aroh O."/>
            <person name="Sun Y."/>
            <person name="Lan Y."/>
            <person name="Juniper S.K."/>
            <person name="Young C.R."/>
            <person name="Angers B."/>
            <person name="Qian P.Y."/>
        </authorList>
    </citation>
    <scope>NUCLEOTIDE SEQUENCE</scope>
    <source>
        <strain evidence="3">P08H-3</strain>
    </source>
</reference>
<keyword evidence="2" id="KW-0472">Membrane</keyword>
<feature type="compositionally biased region" description="Polar residues" evidence="1">
    <location>
        <begin position="68"/>
        <end position="85"/>
    </location>
</feature>